<sequence length="297" mass="33031">MFTTTTSPAPIPMFSQGRAQLATRFARNTRVVRSETPMDDDQMRRTAPSIFAEGKHASRSERYAYIPTIDVLRGLKREGFEPFMVAQSQSRIEGKTAYTKHMIRMRHAGQVQARSEAHEIILINSHDGASAYQMLAGVFRFVCCNGLVVGQTAHDIRIPHKGNVQHDVIEGAFRVLDDFQAVGESTQAMKALTLDDDEEHAFATAALALRFGETVDGLSPAPITAAQLTMPRRIEDVGSSLWNTFQRVQENALRGGLPGRSAQGRRIETRPVGSIDRSVNINRALWILAEEMRRLKA</sequence>
<dbReference type="EMBL" id="SGWV01000007">
    <property type="protein sequence ID" value="RZS57807.1"/>
    <property type="molecule type" value="Genomic_DNA"/>
</dbReference>
<dbReference type="RefSeq" id="WP_420820792.1">
    <property type="nucleotide sequence ID" value="NZ_SGWV01000007.1"/>
</dbReference>
<reference evidence="1 2" key="1">
    <citation type="submission" date="2019-02" db="EMBL/GenBank/DDBJ databases">
        <title>Genomic Encyclopedia of Type Strains, Phase IV (KMG-IV): sequencing the most valuable type-strain genomes for metagenomic binning, comparative biology and taxonomic classification.</title>
        <authorList>
            <person name="Goeker M."/>
        </authorList>
    </citation>
    <scope>NUCLEOTIDE SEQUENCE [LARGE SCALE GENOMIC DNA]</scope>
    <source>
        <strain evidence="1 2">DSM 10617</strain>
    </source>
</reference>
<evidence type="ECO:0000313" key="1">
    <source>
        <dbReference type="EMBL" id="RZS57807.1"/>
    </source>
</evidence>
<dbReference type="Pfam" id="PF06067">
    <property type="entry name" value="DUF932"/>
    <property type="match status" value="1"/>
</dbReference>
<dbReference type="AlphaFoldDB" id="A0A4Q7LUD5"/>
<name>A0A4Q7LUD5_9BURK</name>
<comment type="caution">
    <text evidence="1">The sequence shown here is derived from an EMBL/GenBank/DDBJ whole genome shotgun (WGS) entry which is preliminary data.</text>
</comment>
<dbReference type="Proteomes" id="UP000293433">
    <property type="component" value="Unassembled WGS sequence"/>
</dbReference>
<dbReference type="InterPro" id="IPR026325">
    <property type="entry name" value="DUF932"/>
</dbReference>
<protein>
    <submittedName>
        <fullName evidence="1">Uncharacterized protein DUF932</fullName>
    </submittedName>
</protein>
<keyword evidence="2" id="KW-1185">Reference proteome</keyword>
<proteinExistence type="predicted"/>
<gene>
    <name evidence="1" type="ORF">EV685_0077</name>
</gene>
<evidence type="ECO:0000313" key="2">
    <source>
        <dbReference type="Proteomes" id="UP000293433"/>
    </source>
</evidence>
<accession>A0A4Q7LUD5</accession>
<organism evidence="1 2">
    <name type="scientific">Sphaerotilus mobilis</name>
    <dbReference type="NCBI Taxonomy" id="47994"/>
    <lineage>
        <taxon>Bacteria</taxon>
        <taxon>Pseudomonadati</taxon>
        <taxon>Pseudomonadota</taxon>
        <taxon>Betaproteobacteria</taxon>
        <taxon>Burkholderiales</taxon>
        <taxon>Sphaerotilaceae</taxon>
        <taxon>Sphaerotilus</taxon>
    </lineage>
</organism>